<dbReference type="STRING" id="1770053.SAMN05216551_107237"/>
<dbReference type="EMBL" id="FNLO01000007">
    <property type="protein sequence ID" value="SDV49318.1"/>
    <property type="molecule type" value="Genomic_DNA"/>
</dbReference>
<dbReference type="OrthoDB" id="9090742at2"/>
<dbReference type="PROSITE" id="PS50995">
    <property type="entry name" value="HTH_MARR_2"/>
    <property type="match status" value="1"/>
</dbReference>
<accession>A0A1H2PR18</accession>
<dbReference type="RefSeq" id="WP_091909178.1">
    <property type="nucleotide sequence ID" value="NZ_FNLO01000007.1"/>
</dbReference>
<dbReference type="InterPro" id="IPR036388">
    <property type="entry name" value="WH-like_DNA-bd_sf"/>
</dbReference>
<evidence type="ECO:0000256" key="3">
    <source>
        <dbReference type="ARBA" id="ARBA00023163"/>
    </source>
</evidence>
<evidence type="ECO:0000313" key="6">
    <source>
        <dbReference type="Proteomes" id="UP000243719"/>
    </source>
</evidence>
<dbReference type="PANTHER" id="PTHR42756">
    <property type="entry name" value="TRANSCRIPTIONAL REGULATOR, MARR"/>
    <property type="match status" value="1"/>
</dbReference>
<dbReference type="SUPFAM" id="SSF46785">
    <property type="entry name" value="Winged helix' DNA-binding domain"/>
    <property type="match status" value="1"/>
</dbReference>
<keyword evidence="3" id="KW-0804">Transcription</keyword>
<gene>
    <name evidence="5" type="ORF">SAMN05216551_107237</name>
</gene>
<dbReference type="AlphaFoldDB" id="A0A1H2PR18"/>
<reference evidence="6" key="1">
    <citation type="submission" date="2016-09" db="EMBL/GenBank/DDBJ databases">
        <authorList>
            <person name="Varghese N."/>
            <person name="Submissions S."/>
        </authorList>
    </citation>
    <scope>NUCLEOTIDE SEQUENCE [LARGE SCALE GENOMIC DNA]</scope>
    <source>
        <strain evidence="6">JS23</strain>
    </source>
</reference>
<keyword evidence="2 5" id="KW-0238">DNA-binding</keyword>
<dbReference type="Proteomes" id="UP000243719">
    <property type="component" value="Unassembled WGS sequence"/>
</dbReference>
<keyword evidence="6" id="KW-1185">Reference proteome</keyword>
<sequence>MDGQRPDLSAFTTYRLHLLNRLFDTAIAADYRAQTGLDLGEARAVAALGHFGAMRIMDVGRRANLEKSKASRAVESLLKKGLLSSARDPADARAIQVALSAAGERCYPRVLSIATMHRDRLLNPLDAGERRVFDALLERLLFHASALSSERAERSDD</sequence>
<dbReference type="SMART" id="SM00347">
    <property type="entry name" value="HTH_MARR"/>
    <property type="match status" value="1"/>
</dbReference>
<protein>
    <submittedName>
        <fullName evidence="5">DNA-binding transcriptional regulator, MarR family</fullName>
    </submittedName>
</protein>
<dbReference type="GO" id="GO:0003700">
    <property type="term" value="F:DNA-binding transcription factor activity"/>
    <property type="evidence" value="ECO:0007669"/>
    <property type="project" value="InterPro"/>
</dbReference>
<evidence type="ECO:0000256" key="1">
    <source>
        <dbReference type="ARBA" id="ARBA00023015"/>
    </source>
</evidence>
<dbReference type="Gene3D" id="1.10.10.10">
    <property type="entry name" value="Winged helix-like DNA-binding domain superfamily/Winged helix DNA-binding domain"/>
    <property type="match status" value="1"/>
</dbReference>
<evidence type="ECO:0000259" key="4">
    <source>
        <dbReference type="PROSITE" id="PS50995"/>
    </source>
</evidence>
<dbReference type="GO" id="GO:0003677">
    <property type="term" value="F:DNA binding"/>
    <property type="evidence" value="ECO:0007669"/>
    <property type="project" value="UniProtKB-KW"/>
</dbReference>
<dbReference type="Pfam" id="PF12802">
    <property type="entry name" value="MarR_2"/>
    <property type="match status" value="1"/>
</dbReference>
<keyword evidence="1" id="KW-0805">Transcription regulation</keyword>
<organism evidence="5 6">
    <name type="scientific">Chitinasiproducens palmae</name>
    <dbReference type="NCBI Taxonomy" id="1770053"/>
    <lineage>
        <taxon>Bacteria</taxon>
        <taxon>Pseudomonadati</taxon>
        <taxon>Pseudomonadota</taxon>
        <taxon>Betaproteobacteria</taxon>
        <taxon>Burkholderiales</taxon>
        <taxon>Burkholderiaceae</taxon>
        <taxon>Chitinasiproducens</taxon>
    </lineage>
</organism>
<proteinExistence type="predicted"/>
<feature type="domain" description="HTH marR-type" evidence="4">
    <location>
        <begin position="1"/>
        <end position="142"/>
    </location>
</feature>
<dbReference type="InterPro" id="IPR036390">
    <property type="entry name" value="WH_DNA-bd_sf"/>
</dbReference>
<evidence type="ECO:0000256" key="2">
    <source>
        <dbReference type="ARBA" id="ARBA00023125"/>
    </source>
</evidence>
<evidence type="ECO:0000313" key="5">
    <source>
        <dbReference type="EMBL" id="SDV49318.1"/>
    </source>
</evidence>
<dbReference type="InterPro" id="IPR000835">
    <property type="entry name" value="HTH_MarR-typ"/>
</dbReference>
<dbReference type="PANTHER" id="PTHR42756:SF1">
    <property type="entry name" value="TRANSCRIPTIONAL REPRESSOR OF EMRAB OPERON"/>
    <property type="match status" value="1"/>
</dbReference>
<name>A0A1H2PR18_9BURK</name>